<name>T0H5M2_9SPHN</name>
<organism evidence="1 2">
    <name type="scientific">Sphingobium quisquiliarum P25</name>
    <dbReference type="NCBI Taxonomy" id="1329909"/>
    <lineage>
        <taxon>Bacteria</taxon>
        <taxon>Pseudomonadati</taxon>
        <taxon>Pseudomonadota</taxon>
        <taxon>Alphaproteobacteria</taxon>
        <taxon>Sphingomonadales</taxon>
        <taxon>Sphingomonadaceae</taxon>
        <taxon>Sphingobium</taxon>
    </lineage>
</organism>
<dbReference type="AlphaFoldDB" id="T0H5M2"/>
<sequence>MVATNNIIQNMLHRDGPKVRRSFDIITRTHVAECSALLGDTVGMMMLHLPKIDDDGYKATVSRLLNTAVNTYLASIETARHGFRRQYGVLARTLIELIATVIVIGTDPDALERFHAGGLPSTKCVGWAKAVLEPIGMYYGMLSSQFAHIGPVHAILESPKTYSRDDEALKFIIATMRSNIWLLYLATELSYHDELSECRYWKAIGRGVAYNPDKKERAWMNSFLINPYEDEQL</sequence>
<gene>
    <name evidence="1" type="ORF">L288_09870</name>
</gene>
<reference evidence="1 2" key="1">
    <citation type="journal article" date="2013" name="Genome Announc.">
        <title>Draft Genome Sequence of Sphingobium quisquiliarum Strain P25T, a Novel Hexachlorocyclohexane (HCH)-Degrading Bacterium Isolated from an HCH Dumpsite.</title>
        <authorList>
            <person name="Kumar Singh A."/>
            <person name="Sangwan N."/>
            <person name="Sharma A."/>
            <person name="Gupta V."/>
            <person name="Khurana J.P."/>
            <person name="Lal R."/>
        </authorList>
    </citation>
    <scope>NUCLEOTIDE SEQUENCE [LARGE SCALE GENOMIC DNA]</scope>
    <source>
        <strain evidence="1 2">P25</strain>
    </source>
</reference>
<proteinExistence type="predicted"/>
<keyword evidence="2" id="KW-1185">Reference proteome</keyword>
<protein>
    <submittedName>
        <fullName evidence="1">Uncharacterized protein</fullName>
    </submittedName>
</protein>
<comment type="caution">
    <text evidence="1">The sequence shown here is derived from an EMBL/GenBank/DDBJ whole genome shotgun (WGS) entry which is preliminary data.</text>
</comment>
<dbReference type="Proteomes" id="UP000015525">
    <property type="component" value="Unassembled WGS sequence"/>
</dbReference>
<accession>T0H5M2</accession>
<evidence type="ECO:0000313" key="2">
    <source>
        <dbReference type="Proteomes" id="UP000015525"/>
    </source>
</evidence>
<dbReference type="EMBL" id="ATHO01000081">
    <property type="protein sequence ID" value="EQB07403.1"/>
    <property type="molecule type" value="Genomic_DNA"/>
</dbReference>
<evidence type="ECO:0000313" key="1">
    <source>
        <dbReference type="EMBL" id="EQB07403.1"/>
    </source>
</evidence>